<protein>
    <recommendedName>
        <fullName evidence="9">GH16 domain-containing protein</fullName>
    </recommendedName>
</protein>
<comment type="subcellular location">
    <subcellularLocation>
        <location evidence="1">Membrane</location>
        <topology evidence="1">Single-pass type II membrane protein</topology>
    </subcellularLocation>
</comment>
<evidence type="ECO:0000313" key="10">
    <source>
        <dbReference type="EMBL" id="EGV62442.1"/>
    </source>
</evidence>
<dbReference type="SUPFAM" id="SSF49899">
    <property type="entry name" value="Concanavalin A-like lectins/glucanases"/>
    <property type="match status" value="1"/>
</dbReference>
<gene>
    <name evidence="10" type="ORF">CANTEDRAFT_109386</name>
</gene>
<evidence type="ECO:0000256" key="5">
    <source>
        <dbReference type="ARBA" id="ARBA00022989"/>
    </source>
</evidence>
<dbReference type="HOGENOM" id="CLU_010811_4_3_1"/>
<feature type="domain" description="GH16" evidence="9">
    <location>
        <begin position="17"/>
        <end position="415"/>
    </location>
</feature>
<dbReference type="CDD" id="cd02180">
    <property type="entry name" value="GH16_fungal_KRE6_glucanase"/>
    <property type="match status" value="1"/>
</dbReference>
<name>G3B922_CANTC</name>
<evidence type="ECO:0000256" key="3">
    <source>
        <dbReference type="ARBA" id="ARBA00022692"/>
    </source>
</evidence>
<evidence type="ECO:0000256" key="6">
    <source>
        <dbReference type="ARBA" id="ARBA00023136"/>
    </source>
</evidence>
<dbReference type="PROSITE" id="PS51762">
    <property type="entry name" value="GH16_2"/>
    <property type="match status" value="1"/>
</dbReference>
<dbReference type="InterPro" id="IPR013320">
    <property type="entry name" value="ConA-like_dom_sf"/>
</dbReference>
<keyword evidence="3" id="KW-0812">Transmembrane</keyword>
<dbReference type="InterPro" id="IPR000757">
    <property type="entry name" value="Beta-glucanase-like"/>
</dbReference>
<reference evidence="10 11" key="1">
    <citation type="journal article" date="2011" name="Proc. Natl. Acad. Sci. U.S.A.">
        <title>Comparative genomics of xylose-fermenting fungi for enhanced biofuel production.</title>
        <authorList>
            <person name="Wohlbach D.J."/>
            <person name="Kuo A."/>
            <person name="Sato T.K."/>
            <person name="Potts K.M."/>
            <person name="Salamov A.A."/>
            <person name="LaButti K.M."/>
            <person name="Sun H."/>
            <person name="Clum A."/>
            <person name="Pangilinan J.L."/>
            <person name="Lindquist E.A."/>
            <person name="Lucas S."/>
            <person name="Lapidus A."/>
            <person name="Jin M."/>
            <person name="Gunawan C."/>
            <person name="Balan V."/>
            <person name="Dale B.E."/>
            <person name="Jeffries T.W."/>
            <person name="Zinkel R."/>
            <person name="Barry K.W."/>
            <person name="Grigoriev I.V."/>
            <person name="Gasch A.P."/>
        </authorList>
    </citation>
    <scope>NUCLEOTIDE SEQUENCE [LARGE SCALE GENOMIC DNA]</scope>
    <source>
        <strain evidence="11">ATCC 10573 / BCRC 21748 / CBS 615 / JCM 9827 / NBRC 10315 / NRRL Y-1498 / VKM Y-70</strain>
    </source>
</reference>
<dbReference type="Gene3D" id="2.60.120.200">
    <property type="match status" value="1"/>
</dbReference>
<evidence type="ECO:0000256" key="1">
    <source>
        <dbReference type="ARBA" id="ARBA00004606"/>
    </source>
</evidence>
<keyword evidence="11" id="KW-1185">Reference proteome</keyword>
<dbReference type="Pfam" id="PF03935">
    <property type="entry name" value="SKN1_KRE6_Sbg1"/>
    <property type="match status" value="1"/>
</dbReference>
<dbReference type="GO" id="GO:0005789">
    <property type="term" value="C:endoplasmic reticulum membrane"/>
    <property type="evidence" value="ECO:0007669"/>
    <property type="project" value="TreeGrafter"/>
</dbReference>
<evidence type="ECO:0000256" key="7">
    <source>
        <dbReference type="ARBA" id="ARBA00023180"/>
    </source>
</evidence>
<keyword evidence="7" id="KW-0325">Glycoprotein</keyword>
<dbReference type="EMBL" id="GL996527">
    <property type="protein sequence ID" value="EGV62442.1"/>
    <property type="molecule type" value="Genomic_DNA"/>
</dbReference>
<evidence type="ECO:0000313" key="11">
    <source>
        <dbReference type="Proteomes" id="UP000000707"/>
    </source>
</evidence>
<dbReference type="GO" id="GO:0005886">
    <property type="term" value="C:plasma membrane"/>
    <property type="evidence" value="ECO:0007669"/>
    <property type="project" value="TreeGrafter"/>
</dbReference>
<dbReference type="PANTHER" id="PTHR31361:SF1">
    <property type="entry name" value="BETA-GLUCAN SYNTHESIS-ASSOCIATED PROTEIN KRE6-RELATED"/>
    <property type="match status" value="1"/>
</dbReference>
<dbReference type="GeneID" id="18246106"/>
<dbReference type="GO" id="GO:0006078">
    <property type="term" value="P:(1-&gt;6)-beta-D-glucan biosynthetic process"/>
    <property type="evidence" value="ECO:0007669"/>
    <property type="project" value="TreeGrafter"/>
</dbReference>
<dbReference type="InterPro" id="IPR005629">
    <property type="entry name" value="Skn1/Kre6/Sbg1"/>
</dbReference>
<dbReference type="PANTHER" id="PTHR31361">
    <property type="entry name" value="BETA-GLUCAN SYNTHESIS-ASSOCIATED PROTEIN KRE6-RELATED"/>
    <property type="match status" value="1"/>
</dbReference>
<keyword evidence="8" id="KW-0961">Cell wall biogenesis/degradation</keyword>
<dbReference type="AlphaFoldDB" id="G3B922"/>
<accession>G3B922</accession>
<evidence type="ECO:0000256" key="8">
    <source>
        <dbReference type="ARBA" id="ARBA00023316"/>
    </source>
</evidence>
<comment type="similarity">
    <text evidence="2">Belongs to the SKN1/KRE6 family.</text>
</comment>
<keyword evidence="4" id="KW-0735">Signal-anchor</keyword>
<dbReference type="Proteomes" id="UP000000707">
    <property type="component" value="Unassembled WGS sequence"/>
</dbReference>
<sequence length="463" mass="52376">MVIIIFGSIGYGIHVAKEWWSPLPPEVYEVLSPYIYPPLSAIRTSLVDPDTPKDAHQRKSFQTGEMWDLVFSDEFNADGRTFFEGDDQFFNAVDIHYAATNDLEYYIPDMVETSNGSLRITLDAFPINGLDYRSAMLQSWNQLCFSSNAIVEVSLRMPGYSQESGLWPAVWSLGNLARPSFQATTDGVWPYSYDECDHGITPNQSSPDGISFLPGQRLSKCTCLGEDHPNVGVGRGAPEIDIIEGFHNAFDKKGVGVQTLQVAPFDSWWRPDYDYMMIENPNITSLKPDTGTPTQEAIAAGTIMNENWYVNHQNTTDPDRHTYFQKFGFEYSSAKTAETDSYIQFFAANSPTMSIRGDALHPTNNIGWRQITKEPMSLVFNLGLSETWSTVDFGSLKFPAVFEIDYVRIYQQKNDTSITCDPYGFPTSEYIYQHLNAYRNFNLTSWKQAGYKSPKNSLMHGCY</sequence>
<evidence type="ECO:0000256" key="2">
    <source>
        <dbReference type="ARBA" id="ARBA00010962"/>
    </source>
</evidence>
<organism evidence="11">
    <name type="scientific">Candida tenuis (strain ATCC 10573 / BCRC 21748 / CBS 615 / JCM 9827 / NBRC 10315 / NRRL Y-1498 / VKM Y-70)</name>
    <name type="common">Yeast</name>
    <name type="synonym">Yamadazyma tenuis</name>
    <dbReference type="NCBI Taxonomy" id="590646"/>
    <lineage>
        <taxon>Eukaryota</taxon>
        <taxon>Fungi</taxon>
        <taxon>Dikarya</taxon>
        <taxon>Ascomycota</taxon>
        <taxon>Saccharomycotina</taxon>
        <taxon>Pichiomycetes</taxon>
        <taxon>Debaryomycetaceae</taxon>
        <taxon>Yamadazyma</taxon>
    </lineage>
</organism>
<evidence type="ECO:0000259" key="9">
    <source>
        <dbReference type="PROSITE" id="PS51762"/>
    </source>
</evidence>
<keyword evidence="6" id="KW-0472">Membrane</keyword>
<dbReference type="OrthoDB" id="412647at2759"/>
<proteinExistence type="inferred from homology"/>
<dbReference type="GO" id="GO:0015926">
    <property type="term" value="F:glucosidase activity"/>
    <property type="evidence" value="ECO:0007669"/>
    <property type="project" value="TreeGrafter"/>
</dbReference>
<keyword evidence="5" id="KW-1133">Transmembrane helix</keyword>
<dbReference type="eggNOG" id="ENOG502QR13">
    <property type="taxonomic scope" value="Eukaryota"/>
</dbReference>
<dbReference type="STRING" id="590646.G3B922"/>
<dbReference type="KEGG" id="cten:18246106"/>
<dbReference type="GO" id="GO:0031505">
    <property type="term" value="P:fungal-type cell wall organization"/>
    <property type="evidence" value="ECO:0007669"/>
    <property type="project" value="UniProtKB-ARBA"/>
</dbReference>
<evidence type="ECO:0000256" key="4">
    <source>
        <dbReference type="ARBA" id="ARBA00022968"/>
    </source>
</evidence>